<keyword evidence="6" id="KW-1185">Reference proteome</keyword>
<evidence type="ECO:0000259" key="4">
    <source>
        <dbReference type="Pfam" id="PF13403"/>
    </source>
</evidence>
<proteinExistence type="predicted"/>
<dbReference type="Pfam" id="PF00353">
    <property type="entry name" value="HemolysinCabind"/>
    <property type="match status" value="5"/>
</dbReference>
<dbReference type="Pfam" id="PF13403">
    <property type="entry name" value="Hint_2"/>
    <property type="match status" value="1"/>
</dbReference>
<dbReference type="Gene3D" id="2.150.10.10">
    <property type="entry name" value="Serralysin-like metalloprotease, C-terminal"/>
    <property type="match status" value="3"/>
</dbReference>
<accession>A0ABX3MT17</accession>
<feature type="domain" description="Hedgehog/Intein (Hint)" evidence="4">
    <location>
        <begin position="539"/>
        <end position="676"/>
    </location>
</feature>
<dbReference type="PRINTS" id="PR00313">
    <property type="entry name" value="CABNDNGRPT"/>
</dbReference>
<sequence length="753" mass="77577">MATFVFKGYYGEDFLVEGGGSTVSVGSRLMVDPAWDVDTSSRTFSFTDDDSHLSGDSDPYADESGNDPNQYVTVTGPDGAVITSGKVYIESAATLAGPDGSSIELYVLEVNGVIVGEITSAPLQPGVTYEVTAVTNTSTGPTYNSLFSANYDPDDPNYIRGGVYADSLQGGALNDTISAGAGADTIDGGDGNDVIYYGTGGSDPSKGDLVHGGSGSDVIDDASGVEYDFNDTLYGDAGDDTIWAGGGDDHVDGGADNDLIFGESGNDTLLGGAGDDTIRGGGGNDSILGEGGADSLHGDAGDDTVSGGDGADTIWGDGGNDLLSGGADDDRFLFADSWGIDVVLGGETVTNGTDFDLLDFSAVTTSGITAIYGGSESGSVTAGAERVDFSEIEGITGSALSDRLDASASGAGVYLDGGGGDDTITGGAGDDIIVGGTGDDTLWSGEGGDTLVFADGGGADKIADFDMSDDGSGFTTDQLDVTGLTDAAGAPVNAWDVTVGTDASGNAVLSFPNGESVTLIGVAPQEVSTAPQLHAMGIPCFLEGTRIATPRGPCLVEALRPGDLVLTRDGPAQPVLWHGVRVLSANQLRHDSRLRPVEIRAGAFGNTRPLRLSGQHCLYITEGSGALVRARHLAASGWGGARVMQGRRRARYHHLLLPRHSLVQAEGAWVESFWPGRQAMRVLPRDQLSALLRAYPRLTLVHWTSAEVESVYGPSAYPRMTPSKVSREMCRKWSLLAREMPQSGGFSGGSVLR</sequence>
<dbReference type="EMBL" id="MPZS01000001">
    <property type="protein sequence ID" value="OOY13414.1"/>
    <property type="molecule type" value="Genomic_DNA"/>
</dbReference>
<evidence type="ECO:0000256" key="2">
    <source>
        <dbReference type="ARBA" id="ARBA00022525"/>
    </source>
</evidence>
<evidence type="ECO:0000313" key="6">
    <source>
        <dbReference type="Proteomes" id="UP000242224"/>
    </source>
</evidence>
<dbReference type="PANTHER" id="PTHR38340">
    <property type="entry name" value="S-LAYER PROTEIN"/>
    <property type="match status" value="1"/>
</dbReference>
<feature type="compositionally biased region" description="Gly residues" evidence="3">
    <location>
        <begin position="280"/>
        <end position="292"/>
    </location>
</feature>
<evidence type="ECO:0000256" key="1">
    <source>
        <dbReference type="ARBA" id="ARBA00004613"/>
    </source>
</evidence>
<dbReference type="PROSITE" id="PS00330">
    <property type="entry name" value="HEMOLYSIN_CALCIUM"/>
    <property type="match status" value="3"/>
</dbReference>
<dbReference type="SUPFAM" id="SSF51294">
    <property type="entry name" value="Hedgehog/intein (Hint) domain"/>
    <property type="match status" value="1"/>
</dbReference>
<evidence type="ECO:0000256" key="3">
    <source>
        <dbReference type="SAM" id="MobiDB-lite"/>
    </source>
</evidence>
<dbReference type="InterPro" id="IPR001343">
    <property type="entry name" value="Hemolysn_Ca-bd"/>
</dbReference>
<keyword evidence="2" id="KW-0964">Secreted</keyword>
<organism evidence="5 6">
    <name type="scientific">Thioclava marina</name>
    <dbReference type="NCBI Taxonomy" id="1915077"/>
    <lineage>
        <taxon>Bacteria</taxon>
        <taxon>Pseudomonadati</taxon>
        <taxon>Pseudomonadota</taxon>
        <taxon>Alphaproteobacteria</taxon>
        <taxon>Rhodobacterales</taxon>
        <taxon>Paracoccaceae</taxon>
        <taxon>Thioclava</taxon>
    </lineage>
</organism>
<evidence type="ECO:0000313" key="5">
    <source>
        <dbReference type="EMBL" id="OOY13414.1"/>
    </source>
</evidence>
<dbReference type="RefSeq" id="WP_078573690.1">
    <property type="nucleotide sequence ID" value="NZ_MPZS01000001.1"/>
</dbReference>
<dbReference type="InterPro" id="IPR050557">
    <property type="entry name" value="RTX_toxin/Mannuronan_C5-epim"/>
</dbReference>
<name>A0ABX3MT17_9RHOB</name>
<dbReference type="InterPro" id="IPR036844">
    <property type="entry name" value="Hint_dom_sf"/>
</dbReference>
<feature type="region of interest" description="Disordered" evidence="3">
    <location>
        <begin position="280"/>
        <end position="312"/>
    </location>
</feature>
<reference evidence="5 6" key="1">
    <citation type="submission" date="2016-11" db="EMBL/GenBank/DDBJ databases">
        <title>A multilocus sequence analysis scheme for characterization of bacteria in the genus Thioclava.</title>
        <authorList>
            <person name="Liu Y."/>
            <person name="Shao Z."/>
        </authorList>
    </citation>
    <scope>NUCLEOTIDE SEQUENCE [LARGE SCALE GENOMIC DNA]</scope>
    <source>
        <strain evidence="5 6">11.10-0-13</strain>
    </source>
</reference>
<comment type="caution">
    <text evidence="5">The sequence shown here is derived from an EMBL/GenBank/DDBJ whole genome shotgun (WGS) entry which is preliminary data.</text>
</comment>
<dbReference type="InterPro" id="IPR018511">
    <property type="entry name" value="Hemolysin-typ_Ca-bd_CS"/>
</dbReference>
<dbReference type="InterPro" id="IPR011049">
    <property type="entry name" value="Serralysin-like_metalloprot_C"/>
</dbReference>
<protein>
    <recommendedName>
        <fullName evidence="4">Hedgehog/Intein (Hint) domain-containing protein</fullName>
    </recommendedName>
</protein>
<dbReference type="SUPFAM" id="SSF51120">
    <property type="entry name" value="beta-Roll"/>
    <property type="match status" value="3"/>
</dbReference>
<feature type="region of interest" description="Disordered" evidence="3">
    <location>
        <begin position="46"/>
        <end position="68"/>
    </location>
</feature>
<comment type="subcellular location">
    <subcellularLocation>
        <location evidence="1">Secreted</location>
    </subcellularLocation>
</comment>
<dbReference type="InterPro" id="IPR028992">
    <property type="entry name" value="Hedgehog/Intein_dom"/>
</dbReference>
<dbReference type="PANTHER" id="PTHR38340:SF1">
    <property type="entry name" value="S-LAYER PROTEIN"/>
    <property type="match status" value="1"/>
</dbReference>
<dbReference type="Proteomes" id="UP000242224">
    <property type="component" value="Unassembled WGS sequence"/>
</dbReference>
<gene>
    <name evidence="5" type="ORF">BMG00_06450</name>
</gene>